<dbReference type="InterPro" id="IPR005288">
    <property type="entry name" value="NadB"/>
</dbReference>
<evidence type="ECO:0000259" key="14">
    <source>
        <dbReference type="Pfam" id="PF00890"/>
    </source>
</evidence>
<gene>
    <name evidence="16" type="ORF">LEUCIP111803_01370</name>
</gene>
<dbReference type="Proteomes" id="UP000693892">
    <property type="component" value="Unassembled WGS sequence"/>
</dbReference>
<evidence type="ECO:0000313" key="16">
    <source>
        <dbReference type="EMBL" id="CAG7610925.1"/>
    </source>
</evidence>
<dbReference type="EMBL" id="CAJVAP010000013">
    <property type="protein sequence ID" value="CAG7610925.1"/>
    <property type="molecule type" value="Genomic_DNA"/>
</dbReference>
<comment type="function">
    <text evidence="9">Catalyzes the oxidation of L-aspartate to iminoaspartate, the first step in the de novo biosynthesis of NAD(+).</text>
</comment>
<comment type="cofactor">
    <cofactor evidence="1">
        <name>FAD</name>
        <dbReference type="ChEBI" id="CHEBI:57692"/>
    </cofactor>
</comment>
<evidence type="ECO:0000256" key="11">
    <source>
        <dbReference type="ARBA" id="ARBA00048305"/>
    </source>
</evidence>
<feature type="signal peptide" evidence="13">
    <location>
        <begin position="1"/>
        <end position="20"/>
    </location>
</feature>
<name>A0A916NGX7_9MICO</name>
<keyword evidence="7" id="KW-0274">FAD</keyword>
<dbReference type="GO" id="GO:0034628">
    <property type="term" value="P:'de novo' NAD+ biosynthetic process from L-aspartate"/>
    <property type="evidence" value="ECO:0007669"/>
    <property type="project" value="TreeGrafter"/>
</dbReference>
<feature type="domain" description="Fumarate reductase/succinate dehydrogenase flavoprotein-like C-terminal" evidence="15">
    <location>
        <begin position="528"/>
        <end position="557"/>
    </location>
</feature>
<evidence type="ECO:0000256" key="8">
    <source>
        <dbReference type="ARBA" id="ARBA00023002"/>
    </source>
</evidence>
<feature type="region of interest" description="Disordered" evidence="12">
    <location>
        <begin position="466"/>
        <end position="489"/>
    </location>
</feature>
<organism evidence="16 17">
    <name type="scientific">Leucobacter soli</name>
    <dbReference type="NCBI Taxonomy" id="2812850"/>
    <lineage>
        <taxon>Bacteria</taxon>
        <taxon>Bacillati</taxon>
        <taxon>Actinomycetota</taxon>
        <taxon>Actinomycetes</taxon>
        <taxon>Micrococcales</taxon>
        <taxon>Microbacteriaceae</taxon>
        <taxon>Leucobacter</taxon>
    </lineage>
</organism>
<comment type="similarity">
    <text evidence="3">Belongs to the FAD-dependent oxidoreductase 2 family. NadB subfamily.</text>
</comment>
<evidence type="ECO:0000256" key="1">
    <source>
        <dbReference type="ARBA" id="ARBA00001974"/>
    </source>
</evidence>
<evidence type="ECO:0000256" key="9">
    <source>
        <dbReference type="ARBA" id="ARBA00029426"/>
    </source>
</evidence>
<evidence type="ECO:0000313" key="17">
    <source>
        <dbReference type="Proteomes" id="UP000693892"/>
    </source>
</evidence>
<feature type="compositionally biased region" description="Basic and acidic residues" evidence="12">
    <location>
        <begin position="591"/>
        <end position="606"/>
    </location>
</feature>
<dbReference type="Pfam" id="PF00890">
    <property type="entry name" value="FAD_binding_2"/>
    <property type="match status" value="1"/>
</dbReference>
<evidence type="ECO:0000256" key="4">
    <source>
        <dbReference type="ARBA" id="ARBA00012173"/>
    </source>
</evidence>
<evidence type="ECO:0000256" key="10">
    <source>
        <dbReference type="ARBA" id="ARBA00030386"/>
    </source>
</evidence>
<reference evidence="16" key="1">
    <citation type="submission" date="2021-06" db="EMBL/GenBank/DDBJ databases">
        <authorList>
            <person name="Criscuolo A."/>
        </authorList>
    </citation>
    <scope>NUCLEOTIDE SEQUENCE</scope>
    <source>
        <strain evidence="16">CIP111803</strain>
    </source>
</reference>
<comment type="pathway">
    <text evidence="2">Cofactor biosynthesis; NAD(+) biosynthesis; iminoaspartate from L-aspartate (oxidase route): step 1/1.</text>
</comment>
<comment type="catalytic activity">
    <reaction evidence="11">
        <text>L-aspartate + O2 = iminosuccinate + H2O2</text>
        <dbReference type="Rhea" id="RHEA:25876"/>
        <dbReference type="ChEBI" id="CHEBI:15379"/>
        <dbReference type="ChEBI" id="CHEBI:16240"/>
        <dbReference type="ChEBI" id="CHEBI:29991"/>
        <dbReference type="ChEBI" id="CHEBI:77875"/>
        <dbReference type="EC" id="1.4.3.16"/>
    </reaction>
    <physiologicalReaction direction="left-to-right" evidence="11">
        <dbReference type="Rhea" id="RHEA:25877"/>
    </physiologicalReaction>
</comment>
<feature type="chain" id="PRO_5037409951" description="L-aspartate oxidase" evidence="13">
    <location>
        <begin position="21"/>
        <end position="606"/>
    </location>
</feature>
<evidence type="ECO:0000256" key="7">
    <source>
        <dbReference type="ARBA" id="ARBA00022827"/>
    </source>
</evidence>
<dbReference type="Pfam" id="PF02910">
    <property type="entry name" value="Succ_DH_flav_C"/>
    <property type="match status" value="1"/>
</dbReference>
<accession>A0A916NGX7</accession>
<dbReference type="GO" id="GO:0008734">
    <property type="term" value="F:L-aspartate oxidase activity"/>
    <property type="evidence" value="ECO:0007669"/>
    <property type="project" value="UniProtKB-EC"/>
</dbReference>
<dbReference type="AlphaFoldDB" id="A0A916NGX7"/>
<evidence type="ECO:0000259" key="15">
    <source>
        <dbReference type="Pfam" id="PF02910"/>
    </source>
</evidence>
<evidence type="ECO:0000256" key="6">
    <source>
        <dbReference type="ARBA" id="ARBA00022630"/>
    </source>
</evidence>
<dbReference type="FunFam" id="3.90.700.10:FF:000002">
    <property type="entry name" value="L-aspartate oxidase"/>
    <property type="match status" value="1"/>
</dbReference>
<feature type="domain" description="FAD-dependent oxidoreductase 2 FAD-binding" evidence="14">
    <location>
        <begin position="71"/>
        <end position="412"/>
    </location>
</feature>
<dbReference type="EC" id="1.4.3.16" evidence="4"/>
<keyword evidence="13" id="KW-0732">Signal</keyword>
<protein>
    <recommendedName>
        <fullName evidence="5">L-aspartate oxidase</fullName>
        <ecNumber evidence="4">1.4.3.16</ecNumber>
    </recommendedName>
    <alternativeName>
        <fullName evidence="10">Quinolinate synthase B</fullName>
    </alternativeName>
</protein>
<feature type="region of interest" description="Disordered" evidence="12">
    <location>
        <begin position="567"/>
        <end position="606"/>
    </location>
</feature>
<proteinExistence type="inferred from homology"/>
<evidence type="ECO:0000256" key="2">
    <source>
        <dbReference type="ARBA" id="ARBA00004950"/>
    </source>
</evidence>
<evidence type="ECO:0000256" key="3">
    <source>
        <dbReference type="ARBA" id="ARBA00008562"/>
    </source>
</evidence>
<keyword evidence="17" id="KW-1185">Reference proteome</keyword>
<evidence type="ECO:0000256" key="12">
    <source>
        <dbReference type="SAM" id="MobiDB-lite"/>
    </source>
</evidence>
<sequence>MILVIGAGVAGLSCAIAAAAAGAEVELVAPGVLGRTAETNAAEANAAEPNAAEGAGGDAGGGAAAMAARVLAGGSTALAQGGIAAALDADDSAALHLADTVAAGAGIVDAEAADVLVSEGALAMRRLIEEGFAIDREADGRPRLGLEAAHGMRRIVHAGGDQTGAVLHAHLAARVLADERIRLLEGRTIVSLIEDSGAVTGALLRDGSGRAEVVSAEAVVLATGGYAALYPRTSSHAGATGTGVVLAARVGALIADLEFVQFHPTVLAGTGVLISEAVRGAGAVLRDAAGRRFMRAASPAAELAPRDVVAREIHRILGAGGAESVWLDATAIERDGGSGAFVRRFPGISAALQAHGYDWSREPVPVSPAAHYTMGGVLSDLDGRSTVPGLFSAGETSSTGVHGANRLASNSLLEGLVFGARAGRAAADYACNGGQWKPRGRGFASLVRSAERVGFASRGVAAARSSSPCDAVPGRNAAAPDGVAKPESTAMPESIATAVAAGLGIERNARGLAAADAVFAAHGCAASQLARMIGAAASIREESRGAHQRADFPRPDPAAAHSRAFRFDFAETPTRVPPARSTAPARAGIRTKNDHSVPEQRRHVPC</sequence>
<dbReference type="PANTHER" id="PTHR42716:SF2">
    <property type="entry name" value="L-ASPARTATE OXIDASE, CHLOROPLASTIC"/>
    <property type="match status" value="1"/>
</dbReference>
<dbReference type="RefSeq" id="WP_218114987.1">
    <property type="nucleotide sequence ID" value="NZ_CAJVAP010000013.1"/>
</dbReference>
<evidence type="ECO:0000256" key="5">
    <source>
        <dbReference type="ARBA" id="ARBA00021901"/>
    </source>
</evidence>
<dbReference type="InterPro" id="IPR015939">
    <property type="entry name" value="Fum_Rdtase/Succ_DH_flav-like_C"/>
</dbReference>
<keyword evidence="6" id="KW-0285">Flavoprotein</keyword>
<keyword evidence="8" id="KW-0560">Oxidoreductase</keyword>
<comment type="caution">
    <text evidence="16">The sequence shown here is derived from an EMBL/GenBank/DDBJ whole genome shotgun (WGS) entry which is preliminary data.</text>
</comment>
<dbReference type="InterPro" id="IPR003953">
    <property type="entry name" value="FAD-dep_OxRdtase_2_FAD-bd"/>
</dbReference>
<dbReference type="PANTHER" id="PTHR42716">
    <property type="entry name" value="L-ASPARTATE OXIDASE"/>
    <property type="match status" value="1"/>
</dbReference>
<evidence type="ECO:0000256" key="13">
    <source>
        <dbReference type="SAM" id="SignalP"/>
    </source>
</evidence>